<dbReference type="Gene3D" id="3.30.2010.10">
    <property type="entry name" value="Metalloproteases ('zincins'), catalytic domain"/>
    <property type="match status" value="1"/>
</dbReference>
<sequence length="58" mass="6805">MHRLCLLHELCHIAEHNHSEKFYRLMNQMMPKWEGMKNKLDAMANLIIGDTLPRSISG</sequence>
<reference evidence="2 3" key="1">
    <citation type="submission" date="2024-08" db="EMBL/GenBank/DDBJ databases">
        <authorList>
            <person name="Ishaq N."/>
        </authorList>
    </citation>
    <scope>NUCLEOTIDE SEQUENCE [LARGE SCALE GENOMIC DNA]</scope>
    <source>
        <strain evidence="2 3">DSM 18651</strain>
    </source>
</reference>
<dbReference type="RefSeq" id="WP_371837872.1">
    <property type="nucleotide sequence ID" value="NZ_JBGMEK010000006.1"/>
</dbReference>
<feature type="domain" description="YgjP-like metallopeptidase" evidence="1">
    <location>
        <begin position="6"/>
        <end position="42"/>
    </location>
</feature>
<organism evidence="2 3">
    <name type="scientific">Microbulbifer epialgicus</name>
    <dbReference type="NCBI Taxonomy" id="393907"/>
    <lineage>
        <taxon>Bacteria</taxon>
        <taxon>Pseudomonadati</taxon>
        <taxon>Pseudomonadota</taxon>
        <taxon>Gammaproteobacteria</taxon>
        <taxon>Cellvibrionales</taxon>
        <taxon>Microbulbiferaceae</taxon>
        <taxon>Microbulbifer</taxon>
    </lineage>
</organism>
<dbReference type="EMBL" id="JBGMEK010000006">
    <property type="protein sequence ID" value="MFA0810174.1"/>
    <property type="molecule type" value="Genomic_DNA"/>
</dbReference>
<evidence type="ECO:0000259" key="1">
    <source>
        <dbReference type="Pfam" id="PF01863"/>
    </source>
</evidence>
<gene>
    <name evidence="2" type="ORF">ACCI49_04515</name>
</gene>
<keyword evidence="3" id="KW-1185">Reference proteome</keyword>
<dbReference type="Pfam" id="PF01863">
    <property type="entry name" value="YgjP-like"/>
    <property type="match status" value="1"/>
</dbReference>
<dbReference type="Proteomes" id="UP001569428">
    <property type="component" value="Unassembled WGS sequence"/>
</dbReference>
<accession>A0ABV4NWP8</accession>
<comment type="caution">
    <text evidence="2">The sequence shown here is derived from an EMBL/GenBank/DDBJ whole genome shotgun (WGS) entry which is preliminary data.</text>
</comment>
<proteinExistence type="predicted"/>
<dbReference type="CDD" id="cd07344">
    <property type="entry name" value="M48_yhfN_like"/>
    <property type="match status" value="1"/>
</dbReference>
<evidence type="ECO:0000313" key="2">
    <source>
        <dbReference type="EMBL" id="MFA0810174.1"/>
    </source>
</evidence>
<dbReference type="InterPro" id="IPR002725">
    <property type="entry name" value="YgjP-like_metallopeptidase"/>
</dbReference>
<evidence type="ECO:0000313" key="3">
    <source>
        <dbReference type="Proteomes" id="UP001569428"/>
    </source>
</evidence>
<name>A0ABV4NWP8_9GAMM</name>
<protein>
    <submittedName>
        <fullName evidence="2">YgjP-like metallopeptidase domain-containing protein</fullName>
    </submittedName>
</protein>